<dbReference type="EMBL" id="QQNA01000145">
    <property type="protein sequence ID" value="RDG36681.1"/>
    <property type="molecule type" value="Genomic_DNA"/>
</dbReference>
<dbReference type="InterPro" id="IPR020904">
    <property type="entry name" value="Sc_DH/Rdtase_CS"/>
</dbReference>
<comment type="similarity">
    <text evidence="1">Belongs to the short-chain dehydrogenases/reductases (SDR) family.</text>
</comment>
<keyword evidence="5" id="KW-1185">Reference proteome</keyword>
<dbReference type="SUPFAM" id="SSF51735">
    <property type="entry name" value="NAD(P)-binding Rossmann-fold domains"/>
    <property type="match status" value="1"/>
</dbReference>
<name>A0A370B534_9ACTN</name>
<dbReference type="RefSeq" id="WP_114624999.1">
    <property type="nucleotide sequence ID" value="NZ_QQNA01000145.1"/>
</dbReference>
<gene>
    <name evidence="4" type="ORF">DVH02_18940</name>
</gene>
<dbReference type="InterPro" id="IPR050259">
    <property type="entry name" value="SDR"/>
</dbReference>
<evidence type="ECO:0000313" key="4">
    <source>
        <dbReference type="EMBL" id="RDG36681.1"/>
    </source>
</evidence>
<dbReference type="GO" id="GO:0016491">
    <property type="term" value="F:oxidoreductase activity"/>
    <property type="evidence" value="ECO:0007669"/>
    <property type="project" value="UniProtKB-KW"/>
</dbReference>
<dbReference type="OrthoDB" id="9808187at2"/>
<evidence type="ECO:0000313" key="5">
    <source>
        <dbReference type="Proteomes" id="UP000253741"/>
    </source>
</evidence>
<dbReference type="PRINTS" id="PR00081">
    <property type="entry name" value="GDHRDH"/>
</dbReference>
<dbReference type="Gene3D" id="3.40.50.720">
    <property type="entry name" value="NAD(P)-binding Rossmann-like Domain"/>
    <property type="match status" value="1"/>
</dbReference>
<dbReference type="AlphaFoldDB" id="A0A370B534"/>
<organism evidence="4 5">
    <name type="scientific">Streptomyces corynorhini</name>
    <dbReference type="NCBI Taxonomy" id="2282652"/>
    <lineage>
        <taxon>Bacteria</taxon>
        <taxon>Bacillati</taxon>
        <taxon>Actinomycetota</taxon>
        <taxon>Actinomycetes</taxon>
        <taxon>Kitasatosporales</taxon>
        <taxon>Streptomycetaceae</taxon>
        <taxon>Streptomyces</taxon>
    </lineage>
</organism>
<dbReference type="SMART" id="SM00822">
    <property type="entry name" value="PKS_KR"/>
    <property type="match status" value="1"/>
</dbReference>
<dbReference type="FunFam" id="3.40.50.720:FF:000173">
    <property type="entry name" value="3-oxoacyl-[acyl-carrier protein] reductase"/>
    <property type="match status" value="1"/>
</dbReference>
<dbReference type="Proteomes" id="UP000253741">
    <property type="component" value="Unassembled WGS sequence"/>
</dbReference>
<dbReference type="PRINTS" id="PR00080">
    <property type="entry name" value="SDRFAMILY"/>
</dbReference>
<dbReference type="Pfam" id="PF13561">
    <property type="entry name" value="adh_short_C2"/>
    <property type="match status" value="1"/>
</dbReference>
<keyword evidence="2" id="KW-0560">Oxidoreductase</keyword>
<dbReference type="PANTHER" id="PTHR42879:SF2">
    <property type="entry name" value="3-OXOACYL-[ACYL-CARRIER-PROTEIN] REDUCTASE FABG"/>
    <property type="match status" value="1"/>
</dbReference>
<comment type="caution">
    <text evidence="4">The sequence shown here is derived from an EMBL/GenBank/DDBJ whole genome shotgun (WGS) entry which is preliminary data.</text>
</comment>
<dbReference type="InterPro" id="IPR002347">
    <property type="entry name" value="SDR_fam"/>
</dbReference>
<dbReference type="InterPro" id="IPR036291">
    <property type="entry name" value="NAD(P)-bd_dom_sf"/>
</dbReference>
<dbReference type="PROSITE" id="PS00061">
    <property type="entry name" value="ADH_SHORT"/>
    <property type="match status" value="1"/>
</dbReference>
<proteinExistence type="inferred from homology"/>
<protein>
    <submittedName>
        <fullName evidence="4">SDR family NAD(P)-dependent oxidoreductase</fullName>
    </submittedName>
</protein>
<dbReference type="NCBIfam" id="NF009466">
    <property type="entry name" value="PRK12826.1-2"/>
    <property type="match status" value="1"/>
</dbReference>
<accession>A0A370B534</accession>
<evidence type="ECO:0000256" key="1">
    <source>
        <dbReference type="ARBA" id="ARBA00006484"/>
    </source>
</evidence>
<evidence type="ECO:0000256" key="2">
    <source>
        <dbReference type="ARBA" id="ARBA00023002"/>
    </source>
</evidence>
<dbReference type="InterPro" id="IPR057326">
    <property type="entry name" value="KR_dom"/>
</dbReference>
<evidence type="ECO:0000259" key="3">
    <source>
        <dbReference type="SMART" id="SM00822"/>
    </source>
</evidence>
<feature type="domain" description="Ketoreductase" evidence="3">
    <location>
        <begin position="4"/>
        <end position="176"/>
    </location>
</feature>
<dbReference type="PANTHER" id="PTHR42879">
    <property type="entry name" value="3-OXOACYL-(ACYL-CARRIER-PROTEIN) REDUCTASE"/>
    <property type="match status" value="1"/>
</dbReference>
<sequence length="235" mass="24642">MPGRTTLVSGGNRGIGLATVRALSEAGETVVATYRDAPPPPEIHAVRCDITDPAQVEQAFKQVEEESGPVEVLVANAGITRDGLLLGMSDEDLGAVVETNLLGTARVVRRALRGMIRRRHGRIVLISSASGLSGSAGQTNYAAAKAGLIGLGRSLAREMGGRDITVNIVAPGWIETDMTAALPEELRREAAGQVPLRRFGRPEEVAALTRFLTSRESGYITGAVIPVDGGLGMGH</sequence>
<reference evidence="4 5" key="1">
    <citation type="submission" date="2018-07" db="EMBL/GenBank/DDBJ databases">
        <title>Streptomyces species from bats.</title>
        <authorList>
            <person name="Dunlap C."/>
        </authorList>
    </citation>
    <scope>NUCLEOTIDE SEQUENCE [LARGE SCALE GENOMIC DNA]</scope>
    <source>
        <strain evidence="4 5">AC230</strain>
    </source>
</reference>
<dbReference type="GO" id="GO:0032787">
    <property type="term" value="P:monocarboxylic acid metabolic process"/>
    <property type="evidence" value="ECO:0007669"/>
    <property type="project" value="UniProtKB-ARBA"/>
</dbReference>